<gene>
    <name evidence="8" type="ORF">EJB05_11190</name>
</gene>
<sequence>MAVAADDHSFTPSNESLVDRYLRPKIAGGQINDHANACFFNDADVCSARPYDLVRHRTPARVPCRDAGDGMQWFFFSPARCKSLTTRRSRTIDGTSGKESWHSEGSPVAVEGSAGGGFMQKFSYHVRPAPGVIEKPGWIMAEYTVNKDTTRAGDLVLCKVYRSPRGPGRSRASSSSSASAAATNSGCKRKATDDEEHLEAATPCTRPRLTEEDDVMLLAEDIERGLLSHDDHTAAPEFEETTQHVEESEPEPQLSVDESDDGEMSLEEIKAIMMRDEEHETLRVPDGEDLVEFYMRFLGLSDDDQQPQEQEASFIQTVHGQRSEEEVTAALASGVTVDELLLDGPCMSCPHQGGALGI</sequence>
<comment type="subcellular location">
    <subcellularLocation>
        <location evidence="1">Nucleus</location>
    </subcellularLocation>
</comment>
<dbReference type="InterPro" id="IPR003441">
    <property type="entry name" value="NAC-dom"/>
</dbReference>
<feature type="region of interest" description="Disordered" evidence="6">
    <location>
        <begin position="164"/>
        <end position="207"/>
    </location>
</feature>
<proteinExistence type="predicted"/>
<dbReference type="AlphaFoldDB" id="A0A5J9VNP0"/>
<dbReference type="OrthoDB" id="695854at2759"/>
<feature type="compositionally biased region" description="Low complexity" evidence="6">
    <location>
        <begin position="164"/>
        <end position="182"/>
    </location>
</feature>
<organism evidence="8 9">
    <name type="scientific">Eragrostis curvula</name>
    <name type="common">weeping love grass</name>
    <dbReference type="NCBI Taxonomy" id="38414"/>
    <lineage>
        <taxon>Eukaryota</taxon>
        <taxon>Viridiplantae</taxon>
        <taxon>Streptophyta</taxon>
        <taxon>Embryophyta</taxon>
        <taxon>Tracheophyta</taxon>
        <taxon>Spermatophyta</taxon>
        <taxon>Magnoliopsida</taxon>
        <taxon>Liliopsida</taxon>
        <taxon>Poales</taxon>
        <taxon>Poaceae</taxon>
        <taxon>PACMAD clade</taxon>
        <taxon>Chloridoideae</taxon>
        <taxon>Eragrostideae</taxon>
        <taxon>Eragrostidinae</taxon>
        <taxon>Eragrostis</taxon>
    </lineage>
</organism>
<reference evidence="8 9" key="1">
    <citation type="journal article" date="2019" name="Sci. Rep.">
        <title>A high-quality genome of Eragrostis curvula grass provides insights into Poaceae evolution and supports new strategies to enhance forage quality.</title>
        <authorList>
            <person name="Carballo J."/>
            <person name="Santos B.A.C.M."/>
            <person name="Zappacosta D."/>
            <person name="Garbus I."/>
            <person name="Selva J.P."/>
            <person name="Gallo C.A."/>
            <person name="Diaz A."/>
            <person name="Albertini E."/>
            <person name="Caccamo M."/>
            <person name="Echenique V."/>
        </authorList>
    </citation>
    <scope>NUCLEOTIDE SEQUENCE [LARGE SCALE GENOMIC DNA]</scope>
    <source>
        <strain evidence="9">cv. Victoria</strain>
        <tissue evidence="8">Leaf</tissue>
    </source>
</reference>
<dbReference type="Pfam" id="PF02365">
    <property type="entry name" value="NAM"/>
    <property type="match status" value="1"/>
</dbReference>
<dbReference type="GO" id="GO:0006355">
    <property type="term" value="P:regulation of DNA-templated transcription"/>
    <property type="evidence" value="ECO:0007669"/>
    <property type="project" value="InterPro"/>
</dbReference>
<dbReference type="Gramene" id="TVU37849">
    <property type="protein sequence ID" value="TVU37849"/>
    <property type="gene ID" value="EJB05_11190"/>
</dbReference>
<evidence type="ECO:0000256" key="3">
    <source>
        <dbReference type="ARBA" id="ARBA00023125"/>
    </source>
</evidence>
<dbReference type="PROSITE" id="PS00018">
    <property type="entry name" value="EF_HAND_1"/>
    <property type="match status" value="1"/>
</dbReference>
<evidence type="ECO:0000256" key="1">
    <source>
        <dbReference type="ARBA" id="ARBA00004123"/>
    </source>
</evidence>
<keyword evidence="2" id="KW-0805">Transcription regulation</keyword>
<dbReference type="PROSITE" id="PS51005">
    <property type="entry name" value="NAC"/>
    <property type="match status" value="1"/>
</dbReference>
<dbReference type="InterPro" id="IPR036093">
    <property type="entry name" value="NAC_dom_sf"/>
</dbReference>
<evidence type="ECO:0000256" key="2">
    <source>
        <dbReference type="ARBA" id="ARBA00023015"/>
    </source>
</evidence>
<accession>A0A5J9VNP0</accession>
<evidence type="ECO:0000256" key="6">
    <source>
        <dbReference type="SAM" id="MobiDB-lite"/>
    </source>
</evidence>
<keyword evidence="9" id="KW-1185">Reference proteome</keyword>
<dbReference type="PANTHER" id="PTHR31989">
    <property type="entry name" value="NAC DOMAIN-CONTAINING PROTEIN 82-RELATED"/>
    <property type="match status" value="1"/>
</dbReference>
<keyword evidence="4" id="KW-0804">Transcription</keyword>
<dbReference type="GO" id="GO:0005634">
    <property type="term" value="C:nucleus"/>
    <property type="evidence" value="ECO:0007669"/>
    <property type="project" value="UniProtKB-SubCell"/>
</dbReference>
<feature type="region of interest" description="Disordered" evidence="6">
    <location>
        <begin position="238"/>
        <end position="263"/>
    </location>
</feature>
<evidence type="ECO:0000313" key="9">
    <source>
        <dbReference type="Proteomes" id="UP000324897"/>
    </source>
</evidence>
<protein>
    <recommendedName>
        <fullName evidence="7">NAC domain-containing protein</fullName>
    </recommendedName>
</protein>
<evidence type="ECO:0000256" key="4">
    <source>
        <dbReference type="ARBA" id="ARBA00023163"/>
    </source>
</evidence>
<comment type="caution">
    <text evidence="8">The sequence shown here is derived from an EMBL/GenBank/DDBJ whole genome shotgun (WGS) entry which is preliminary data.</text>
</comment>
<dbReference type="Gene3D" id="2.170.150.80">
    <property type="entry name" value="NAC domain"/>
    <property type="match status" value="1"/>
</dbReference>
<dbReference type="InterPro" id="IPR018247">
    <property type="entry name" value="EF_Hand_1_Ca_BS"/>
</dbReference>
<feature type="non-terminal residue" evidence="8">
    <location>
        <position position="1"/>
    </location>
</feature>
<name>A0A5J9VNP0_9POAL</name>
<evidence type="ECO:0000256" key="5">
    <source>
        <dbReference type="ARBA" id="ARBA00023242"/>
    </source>
</evidence>
<keyword evidence="3" id="KW-0238">DNA-binding</keyword>
<evidence type="ECO:0000313" key="8">
    <source>
        <dbReference type="EMBL" id="TVU37849.1"/>
    </source>
</evidence>
<dbReference type="GO" id="GO:0003677">
    <property type="term" value="F:DNA binding"/>
    <property type="evidence" value="ECO:0007669"/>
    <property type="project" value="UniProtKB-KW"/>
</dbReference>
<evidence type="ECO:0000259" key="7">
    <source>
        <dbReference type="PROSITE" id="PS51005"/>
    </source>
</evidence>
<feature type="domain" description="NAC" evidence="7">
    <location>
        <begin position="4"/>
        <end position="163"/>
    </location>
</feature>
<dbReference type="EMBL" id="RWGY01000007">
    <property type="protein sequence ID" value="TVU37849.1"/>
    <property type="molecule type" value="Genomic_DNA"/>
</dbReference>
<keyword evidence="5" id="KW-0539">Nucleus</keyword>
<dbReference type="SUPFAM" id="SSF101941">
    <property type="entry name" value="NAC domain"/>
    <property type="match status" value="1"/>
</dbReference>
<dbReference type="Proteomes" id="UP000324897">
    <property type="component" value="Chromosome 4"/>
</dbReference>